<dbReference type="AlphaFoldDB" id="A0AA39XSQ3"/>
<dbReference type="Proteomes" id="UP001174936">
    <property type="component" value="Unassembled WGS sequence"/>
</dbReference>
<keyword evidence="1" id="KW-0175">Coiled coil</keyword>
<feature type="region of interest" description="Disordered" evidence="2">
    <location>
        <begin position="306"/>
        <end position="327"/>
    </location>
</feature>
<evidence type="ECO:0000259" key="4">
    <source>
        <dbReference type="Pfam" id="PF25543"/>
    </source>
</evidence>
<dbReference type="PANTHER" id="PTHR37543">
    <property type="entry name" value="CCCH ZINC FINGER DNA BINDING PROTEIN (AFU_ORTHOLOGUE AFUA_5G12760)"/>
    <property type="match status" value="1"/>
</dbReference>
<name>A0AA39XSQ3_9PEZI</name>
<reference evidence="5" key="1">
    <citation type="submission" date="2023-06" db="EMBL/GenBank/DDBJ databases">
        <title>Genome-scale phylogeny and comparative genomics of the fungal order Sordariales.</title>
        <authorList>
            <consortium name="Lawrence Berkeley National Laboratory"/>
            <person name="Hensen N."/>
            <person name="Bonometti L."/>
            <person name="Westerberg I."/>
            <person name="Brannstrom I.O."/>
            <person name="Guillou S."/>
            <person name="Cros-Aarteil S."/>
            <person name="Calhoun S."/>
            <person name="Haridas S."/>
            <person name="Kuo A."/>
            <person name="Mondo S."/>
            <person name="Pangilinan J."/>
            <person name="Riley R."/>
            <person name="Labutti K."/>
            <person name="Andreopoulos B."/>
            <person name="Lipzen A."/>
            <person name="Chen C."/>
            <person name="Yanf M."/>
            <person name="Daum C."/>
            <person name="Ng V."/>
            <person name="Clum A."/>
            <person name="Steindorff A."/>
            <person name="Ohm R."/>
            <person name="Martin F."/>
            <person name="Silar P."/>
            <person name="Natvig D."/>
            <person name="Lalanne C."/>
            <person name="Gautier V."/>
            <person name="Ament-Velasquez S.L."/>
            <person name="Kruys A."/>
            <person name="Hutchinson M.I."/>
            <person name="Powell A.J."/>
            <person name="Barry K."/>
            <person name="Miller A.N."/>
            <person name="Grigoriev I.V."/>
            <person name="Debuchy R."/>
            <person name="Gladieux P."/>
            <person name="Thoren M.H."/>
            <person name="Johannesson H."/>
        </authorList>
    </citation>
    <scope>NUCLEOTIDE SEQUENCE</scope>
    <source>
        <strain evidence="5">SMH2532-1</strain>
    </source>
</reference>
<dbReference type="EMBL" id="JAULSV010000007">
    <property type="protein sequence ID" value="KAK0639539.1"/>
    <property type="molecule type" value="Genomic_DNA"/>
</dbReference>
<keyword evidence="6" id="KW-1185">Reference proteome</keyword>
<dbReference type="InterPro" id="IPR057683">
    <property type="entry name" value="DUF7923"/>
</dbReference>
<sequence>MSSGYDDYDPAQSYLHPLHNFQQLTVARASVEHNLQAAYEDLIIKFRAKCAECDREQRNAMVWEKEHRFAERELRALKADAESSQFAYVIVDGDGAIFREDLIARGEEGGGAAAQALLAEIQAHFKESSTNYSRLDVFVQVILSLEGLSKALITTGTLKNTDERTILPQFARGFCREQPLFSFVDVGWGKEQADHKVREVFKVMEKNIHCRALVLAGCHDNGYATFLQSYRNSRKITLLETTPAAADFRKLPFERISFPQIFRSKPLLSAPPGFSLPILSQQNSFSSPSTPSASYAVPASPVAKASSPAASPFKQEPKKENGVAARPGSWAAVGRAASAAQIIDISSSAKKSAKERAFYQINKDNERVDVPLPKLDPAAKEAFEEKTRINGANFCNRFHLQGSCKQFDITGQCSYIHGERFGPAEQLILKSRARGLPCASGSQCQDIWCTSGHHCSNPKSCWFNKDCRFSDTHGMDIKPTMKIYEDGSREVVV</sequence>
<dbReference type="InterPro" id="IPR057654">
    <property type="entry name" value="Znf-CCCH_tandem"/>
</dbReference>
<comment type="caution">
    <text evidence="5">The sequence shown here is derived from an EMBL/GenBank/DDBJ whole genome shotgun (WGS) entry which is preliminary data.</text>
</comment>
<dbReference type="Pfam" id="PF25543">
    <property type="entry name" value="zf-CCCH_tandem"/>
    <property type="match status" value="1"/>
</dbReference>
<protein>
    <recommendedName>
        <fullName evidence="7">C3H1-type domain-containing protein</fullName>
    </recommendedName>
</protein>
<feature type="domain" description="DUF7923" evidence="3">
    <location>
        <begin position="82"/>
        <end position="262"/>
    </location>
</feature>
<proteinExistence type="predicted"/>
<feature type="coiled-coil region" evidence="1">
    <location>
        <begin position="53"/>
        <end position="80"/>
    </location>
</feature>
<accession>A0AA39XSQ3</accession>
<evidence type="ECO:0008006" key="7">
    <source>
        <dbReference type="Google" id="ProtNLM"/>
    </source>
</evidence>
<evidence type="ECO:0000313" key="6">
    <source>
        <dbReference type="Proteomes" id="UP001174936"/>
    </source>
</evidence>
<evidence type="ECO:0000256" key="2">
    <source>
        <dbReference type="SAM" id="MobiDB-lite"/>
    </source>
</evidence>
<organism evidence="5 6">
    <name type="scientific">Cercophora newfieldiana</name>
    <dbReference type="NCBI Taxonomy" id="92897"/>
    <lineage>
        <taxon>Eukaryota</taxon>
        <taxon>Fungi</taxon>
        <taxon>Dikarya</taxon>
        <taxon>Ascomycota</taxon>
        <taxon>Pezizomycotina</taxon>
        <taxon>Sordariomycetes</taxon>
        <taxon>Sordariomycetidae</taxon>
        <taxon>Sordariales</taxon>
        <taxon>Lasiosphaeriaceae</taxon>
        <taxon>Cercophora</taxon>
    </lineage>
</organism>
<evidence type="ECO:0000256" key="1">
    <source>
        <dbReference type="SAM" id="Coils"/>
    </source>
</evidence>
<evidence type="ECO:0000313" key="5">
    <source>
        <dbReference type="EMBL" id="KAK0639539.1"/>
    </source>
</evidence>
<dbReference type="PANTHER" id="PTHR37543:SF1">
    <property type="entry name" value="CCCH ZINC FINGER DNA BINDING PROTEIN (AFU_ORTHOLOGUE AFUA_5G12760)"/>
    <property type="match status" value="1"/>
</dbReference>
<feature type="domain" description="Tandem CCCH zinc finger" evidence="4">
    <location>
        <begin position="429"/>
        <end position="478"/>
    </location>
</feature>
<dbReference type="Pfam" id="PF25540">
    <property type="entry name" value="DUF7923"/>
    <property type="match status" value="1"/>
</dbReference>
<gene>
    <name evidence="5" type="ORF">B0T16DRAFT_383238</name>
</gene>
<evidence type="ECO:0000259" key="3">
    <source>
        <dbReference type="Pfam" id="PF25540"/>
    </source>
</evidence>